<evidence type="ECO:0000313" key="1">
    <source>
        <dbReference type="Proteomes" id="UP000036681"/>
    </source>
</evidence>
<proteinExistence type="predicted"/>
<reference evidence="2" key="1">
    <citation type="submission" date="2017-02" db="UniProtKB">
        <authorList>
            <consortium name="WormBaseParasite"/>
        </authorList>
    </citation>
    <scope>IDENTIFICATION</scope>
</reference>
<evidence type="ECO:0000313" key="2">
    <source>
        <dbReference type="WBParaSite" id="ALUE_0000139801-mRNA-1"/>
    </source>
</evidence>
<keyword evidence="1" id="KW-1185">Reference proteome</keyword>
<dbReference type="AlphaFoldDB" id="A0A0M3HIQ3"/>
<name>A0A0M3HIQ3_ASCLU</name>
<accession>A0A0M3HIQ3</accession>
<protein>
    <submittedName>
        <fullName evidence="2">TonB-dependent receptor</fullName>
    </submittedName>
</protein>
<dbReference type="Proteomes" id="UP000036681">
    <property type="component" value="Unplaced"/>
</dbReference>
<dbReference type="WBParaSite" id="ALUE_0000139801-mRNA-1">
    <property type="protein sequence ID" value="ALUE_0000139801-mRNA-1"/>
    <property type="gene ID" value="ALUE_0000139801"/>
</dbReference>
<sequence length="65" mass="7624">MFGDRIPTPESSGFAFNWTTMNVDRLNYLSITDSPEMEVGFRWQGHVFWNWYARHLDAVDVGNLQ</sequence>
<organism evidence="1 2">
    <name type="scientific">Ascaris lumbricoides</name>
    <name type="common">Giant roundworm</name>
    <dbReference type="NCBI Taxonomy" id="6252"/>
    <lineage>
        <taxon>Eukaryota</taxon>
        <taxon>Metazoa</taxon>
        <taxon>Ecdysozoa</taxon>
        <taxon>Nematoda</taxon>
        <taxon>Chromadorea</taxon>
        <taxon>Rhabditida</taxon>
        <taxon>Spirurina</taxon>
        <taxon>Ascaridomorpha</taxon>
        <taxon>Ascaridoidea</taxon>
        <taxon>Ascarididae</taxon>
        <taxon>Ascaris</taxon>
    </lineage>
</organism>